<dbReference type="AlphaFoldDB" id="A0A498LCD2"/>
<protein>
    <submittedName>
        <fullName evidence="1">Uncharacterized protein</fullName>
    </submittedName>
</protein>
<organism evidence="1 2">
    <name type="scientific">Labeo rohita</name>
    <name type="common">Indian major carp</name>
    <name type="synonym">Cyprinus rohita</name>
    <dbReference type="NCBI Taxonomy" id="84645"/>
    <lineage>
        <taxon>Eukaryota</taxon>
        <taxon>Metazoa</taxon>
        <taxon>Chordata</taxon>
        <taxon>Craniata</taxon>
        <taxon>Vertebrata</taxon>
        <taxon>Euteleostomi</taxon>
        <taxon>Actinopterygii</taxon>
        <taxon>Neopterygii</taxon>
        <taxon>Teleostei</taxon>
        <taxon>Ostariophysi</taxon>
        <taxon>Cypriniformes</taxon>
        <taxon>Cyprinidae</taxon>
        <taxon>Labeoninae</taxon>
        <taxon>Labeonini</taxon>
        <taxon>Labeo</taxon>
    </lineage>
</organism>
<sequence length="307" mass="34415">MDSKHKLDSQDPHYQEGRRMALELKLDRVLAEARSQAADEYSSSLRSNHRSEQNMERLSNILMSYPSAEPQKSSASSWSFRQQKASERWKEARPYHLKCLIAKEAVGHPLCCLCHEPAVIRCRECLPEEWFCGDCDVLHHKKQPLHNRECIIHGFFQAIPPTSHIIKGQDGYCIHEQACILPTVKVLDCSCDGTNFTILPGKPVILITINGWNQNSCGNDEITLNLTPCDPMEISATVEQMSPVVELISPVVEQMSPVVEQVNPVVEQMSPVVEQMSPVVEQMKAAQRTVLKEVVTKDCAEGSGLAQ</sequence>
<comment type="caution">
    <text evidence="1">The sequence shown here is derived from an EMBL/GenBank/DDBJ whole genome shotgun (WGS) entry which is preliminary data.</text>
</comment>
<proteinExistence type="predicted"/>
<accession>A0A498LCD2</accession>
<dbReference type="Proteomes" id="UP000290572">
    <property type="component" value="Unassembled WGS sequence"/>
</dbReference>
<dbReference type="EMBL" id="QBIY01013458">
    <property type="protein sequence ID" value="RXN04164.1"/>
    <property type="molecule type" value="Genomic_DNA"/>
</dbReference>
<dbReference type="CDD" id="cd19757">
    <property type="entry name" value="Bbox1"/>
    <property type="match status" value="1"/>
</dbReference>
<name>A0A498LCD2_LABRO</name>
<keyword evidence="2" id="KW-1185">Reference proteome</keyword>
<dbReference type="Gene3D" id="1.20.1480.30">
    <property type="entry name" value="Designed four-helix bundle protein"/>
    <property type="match status" value="1"/>
</dbReference>
<evidence type="ECO:0000313" key="1">
    <source>
        <dbReference type="EMBL" id="RXN04164.1"/>
    </source>
</evidence>
<reference evidence="1 2" key="1">
    <citation type="submission" date="2018-03" db="EMBL/GenBank/DDBJ databases">
        <title>Draft genome sequence of Rohu Carp (Labeo rohita).</title>
        <authorList>
            <person name="Das P."/>
            <person name="Kushwaha B."/>
            <person name="Joshi C.G."/>
            <person name="Kumar D."/>
            <person name="Nagpure N.S."/>
            <person name="Sahoo L."/>
            <person name="Das S.P."/>
            <person name="Bit A."/>
            <person name="Patnaik S."/>
            <person name="Meher P.K."/>
            <person name="Jayasankar P."/>
            <person name="Koringa P.G."/>
            <person name="Patel N.V."/>
            <person name="Hinsu A.T."/>
            <person name="Kumar R."/>
            <person name="Pandey M."/>
            <person name="Agarwal S."/>
            <person name="Srivastava S."/>
            <person name="Singh M."/>
            <person name="Iquebal M.A."/>
            <person name="Jaiswal S."/>
            <person name="Angadi U.B."/>
            <person name="Kumar N."/>
            <person name="Raza M."/>
            <person name="Shah T.M."/>
            <person name="Rai A."/>
            <person name="Jena J.K."/>
        </authorList>
    </citation>
    <scope>NUCLEOTIDE SEQUENCE [LARGE SCALE GENOMIC DNA]</scope>
    <source>
        <strain evidence="1">DASCIFA01</strain>
        <tissue evidence="1">Testis</tissue>
    </source>
</reference>
<evidence type="ECO:0000313" key="2">
    <source>
        <dbReference type="Proteomes" id="UP000290572"/>
    </source>
</evidence>
<gene>
    <name evidence="1" type="ORF">ROHU_034165</name>
</gene>